<evidence type="ECO:0000256" key="3">
    <source>
        <dbReference type="ARBA" id="ARBA00022960"/>
    </source>
</evidence>
<dbReference type="Gene3D" id="2.40.10.340">
    <property type="entry name" value="Rod shape-determining protein MreC, domain 1"/>
    <property type="match status" value="1"/>
</dbReference>
<keyword evidence="6" id="KW-0812">Transmembrane</keyword>
<sequence length="304" mass="31929">MTRPAHRRPGQSRKAQTSLFIAYVIAVTGAVAGLLLAILSVVDPVGFAQLRVASHEVTAPVARVSRSVIGSISGVDDAVSAYVKAGSQNRRLRKQLNDTRRQLVATSALQEENRQLKALLKLQQTDRAALANGYLLTSTSTSSKRIALLSIGRNLGVQAGQPVRGADGLIGRVLSSGPSVSQVLLLTDVDNIVPVRRARDGLPALSSGRGNGDLDIRTLNIANNPFKPGDILVTSGTGGLYPPNIPVAIIVRRQDDGALARPLADPGKVDAVSVLRPYTPDNIEARPAISTAPAAPVPARPVPQ</sequence>
<dbReference type="Pfam" id="PF04085">
    <property type="entry name" value="MreC"/>
    <property type="match status" value="1"/>
</dbReference>
<dbReference type="RefSeq" id="WP_222135836.1">
    <property type="nucleotide sequence ID" value="NZ_JAILXK010000001.1"/>
</dbReference>
<dbReference type="InterPro" id="IPR055342">
    <property type="entry name" value="MreC_beta-barrel_core"/>
</dbReference>
<evidence type="ECO:0000256" key="6">
    <source>
        <dbReference type="SAM" id="Phobius"/>
    </source>
</evidence>
<evidence type="ECO:0000259" key="7">
    <source>
        <dbReference type="Pfam" id="PF04085"/>
    </source>
</evidence>
<organism evidence="8 9">
    <name type="scientific">Sphingopyxis jiangsuensis</name>
    <dbReference type="NCBI Taxonomy" id="2871171"/>
    <lineage>
        <taxon>Bacteria</taxon>
        <taxon>Pseudomonadati</taxon>
        <taxon>Pseudomonadota</taxon>
        <taxon>Alphaproteobacteria</taxon>
        <taxon>Sphingomonadales</taxon>
        <taxon>Sphingomonadaceae</taxon>
        <taxon>Sphingopyxis</taxon>
    </lineage>
</organism>
<feature type="compositionally biased region" description="Pro residues" evidence="5">
    <location>
        <begin position="295"/>
        <end position="304"/>
    </location>
</feature>
<gene>
    <name evidence="8" type="primary">mreC</name>
    <name evidence="8" type="ORF">K5P26_04095</name>
</gene>
<dbReference type="Proteomes" id="UP001166571">
    <property type="component" value="Unassembled WGS sequence"/>
</dbReference>
<keyword evidence="6" id="KW-1133">Transmembrane helix</keyword>
<dbReference type="PANTHER" id="PTHR34138">
    <property type="entry name" value="CELL SHAPE-DETERMINING PROTEIN MREC"/>
    <property type="match status" value="1"/>
</dbReference>
<keyword evidence="3" id="KW-0133">Cell shape</keyword>
<feature type="domain" description="Rod shape-determining protein MreC beta-barrel core" evidence="7">
    <location>
        <begin position="140"/>
        <end position="275"/>
    </location>
</feature>
<proteinExistence type="inferred from homology"/>
<keyword evidence="6" id="KW-0472">Membrane</keyword>
<feature type="region of interest" description="Disordered" evidence="5">
    <location>
        <begin position="285"/>
        <end position="304"/>
    </location>
</feature>
<dbReference type="EMBL" id="JAILXK010000001">
    <property type="protein sequence ID" value="MBY4636321.1"/>
    <property type="molecule type" value="Genomic_DNA"/>
</dbReference>
<comment type="caution">
    <text evidence="8">The sequence shown here is derived from an EMBL/GenBank/DDBJ whole genome shotgun (WGS) entry which is preliminary data.</text>
</comment>
<evidence type="ECO:0000256" key="4">
    <source>
        <dbReference type="ARBA" id="ARBA00032089"/>
    </source>
</evidence>
<evidence type="ECO:0000313" key="8">
    <source>
        <dbReference type="EMBL" id="MBY4636321.1"/>
    </source>
</evidence>
<feature type="transmembrane region" description="Helical" evidence="6">
    <location>
        <begin position="20"/>
        <end position="42"/>
    </location>
</feature>
<comment type="similarity">
    <text evidence="1">Belongs to the MreC family.</text>
</comment>
<dbReference type="NCBIfam" id="NF010513">
    <property type="entry name" value="PRK13922.12-3"/>
    <property type="match status" value="1"/>
</dbReference>
<dbReference type="PANTHER" id="PTHR34138:SF1">
    <property type="entry name" value="CELL SHAPE-DETERMINING PROTEIN MREC"/>
    <property type="match status" value="1"/>
</dbReference>
<evidence type="ECO:0000256" key="2">
    <source>
        <dbReference type="ARBA" id="ARBA00013855"/>
    </source>
</evidence>
<evidence type="ECO:0000256" key="5">
    <source>
        <dbReference type="SAM" id="MobiDB-lite"/>
    </source>
</evidence>
<reference evidence="8" key="1">
    <citation type="submission" date="2021-08" db="EMBL/GenBank/DDBJ databases">
        <title>Sphingopyxis panaciterrulae sp. nov., isolated from the surface water of the Yellow Sea.</title>
        <authorList>
            <person name="Gao Z."/>
            <person name="Zhang D."/>
            <person name="Zhang A."/>
        </authorList>
    </citation>
    <scope>NUCLEOTIDE SEQUENCE</scope>
    <source>
        <strain evidence="8">XHP0097</strain>
    </source>
</reference>
<accession>A0ABS7MC22</accession>
<keyword evidence="9" id="KW-1185">Reference proteome</keyword>
<dbReference type="InterPro" id="IPR042177">
    <property type="entry name" value="Cell/Rod_1"/>
</dbReference>
<protein>
    <recommendedName>
        <fullName evidence="2">Cell shape-determining protein MreC</fullName>
    </recommendedName>
    <alternativeName>
        <fullName evidence="4">Cell shape protein MreC</fullName>
    </alternativeName>
</protein>
<evidence type="ECO:0000313" key="9">
    <source>
        <dbReference type="Proteomes" id="UP001166571"/>
    </source>
</evidence>
<dbReference type="InterPro" id="IPR007221">
    <property type="entry name" value="MreC"/>
</dbReference>
<evidence type="ECO:0000256" key="1">
    <source>
        <dbReference type="ARBA" id="ARBA00009369"/>
    </source>
</evidence>
<dbReference type="Gene3D" id="2.40.10.350">
    <property type="entry name" value="Rod shape-determining protein MreC, domain 2"/>
    <property type="match status" value="1"/>
</dbReference>
<dbReference type="InterPro" id="IPR042175">
    <property type="entry name" value="Cell/Rod_MreC_2"/>
</dbReference>
<name>A0ABS7MC22_9SPHN</name>